<dbReference type="PANTHER" id="PTHR24072">
    <property type="entry name" value="RHO FAMILY GTPASE"/>
    <property type="match status" value="1"/>
</dbReference>
<dbReference type="Pfam" id="PF00071">
    <property type="entry name" value="Ras"/>
    <property type="match status" value="1"/>
</dbReference>
<dbReference type="GO" id="GO:0005525">
    <property type="term" value="F:GTP binding"/>
    <property type="evidence" value="ECO:0007669"/>
    <property type="project" value="UniProtKB-KW"/>
</dbReference>
<evidence type="ECO:0000256" key="2">
    <source>
        <dbReference type="ARBA" id="ARBA00023134"/>
    </source>
</evidence>
<dbReference type="InterPro" id="IPR027417">
    <property type="entry name" value="P-loop_NTPase"/>
</dbReference>
<dbReference type="AlphaFoldDB" id="A0A6B2LPD7"/>
<dbReference type="PROSITE" id="PS51420">
    <property type="entry name" value="RHO"/>
    <property type="match status" value="1"/>
</dbReference>
<accession>A0A6B2LPD7</accession>
<evidence type="ECO:0000313" key="3">
    <source>
        <dbReference type="EMBL" id="NDV38883.1"/>
    </source>
</evidence>
<dbReference type="InterPro" id="IPR003578">
    <property type="entry name" value="Small_GTPase_Rho"/>
</dbReference>
<reference evidence="3" key="1">
    <citation type="journal article" date="2020" name="J. Eukaryot. Microbiol.">
        <title>De novo Sequencing, Assembly and Annotation of the Transcriptome for the Free-Living Testate Amoeba Arcella intermedia.</title>
        <authorList>
            <person name="Ribeiro G.M."/>
            <person name="Porfirio-Sousa A.L."/>
            <person name="Maurer-Alcala X.X."/>
            <person name="Katz L.A."/>
            <person name="Lahr D.J.G."/>
        </authorList>
    </citation>
    <scope>NUCLEOTIDE SEQUENCE</scope>
</reference>
<evidence type="ECO:0000256" key="1">
    <source>
        <dbReference type="ARBA" id="ARBA00022741"/>
    </source>
</evidence>
<dbReference type="SUPFAM" id="SSF52540">
    <property type="entry name" value="P-loop containing nucleoside triphosphate hydrolases"/>
    <property type="match status" value="1"/>
</dbReference>
<dbReference type="GO" id="GO:0007264">
    <property type="term" value="P:small GTPase-mediated signal transduction"/>
    <property type="evidence" value="ECO:0007669"/>
    <property type="project" value="InterPro"/>
</dbReference>
<protein>
    <submittedName>
        <fullName evidence="3">Uncharacterized protein</fullName>
    </submittedName>
</protein>
<dbReference type="SMART" id="SM00174">
    <property type="entry name" value="RHO"/>
    <property type="match status" value="1"/>
</dbReference>
<dbReference type="PROSITE" id="PS51421">
    <property type="entry name" value="RAS"/>
    <property type="match status" value="1"/>
</dbReference>
<keyword evidence="2" id="KW-0342">GTP-binding</keyword>
<name>A0A6B2LPD7_9EUKA</name>
<sequence length="117" mass="12643">MVAFSVVDPASFESVSARWLPEVRHDCPQAAILLVGTKVDLREDVPTIQKLGAQGLAPISYDQGLQMAQSVGAVKYVECSALTQGPSLRLLFDEAIRAVLVQLTKDHKRPQGGCLLL</sequence>
<dbReference type="InterPro" id="IPR001806">
    <property type="entry name" value="Small_GTPase"/>
</dbReference>
<organism evidence="3">
    <name type="scientific">Arcella intermedia</name>
    <dbReference type="NCBI Taxonomy" id="1963864"/>
    <lineage>
        <taxon>Eukaryota</taxon>
        <taxon>Amoebozoa</taxon>
        <taxon>Tubulinea</taxon>
        <taxon>Elardia</taxon>
        <taxon>Arcellinida</taxon>
        <taxon>Sphaerothecina</taxon>
        <taxon>Arcellidae</taxon>
        <taxon>Arcella</taxon>
    </lineage>
</organism>
<dbReference type="EMBL" id="GIBP01009914">
    <property type="protein sequence ID" value="NDV38883.1"/>
    <property type="molecule type" value="Transcribed_RNA"/>
</dbReference>
<dbReference type="Gene3D" id="3.40.50.300">
    <property type="entry name" value="P-loop containing nucleotide triphosphate hydrolases"/>
    <property type="match status" value="1"/>
</dbReference>
<dbReference type="PROSITE" id="PS51419">
    <property type="entry name" value="RAB"/>
    <property type="match status" value="1"/>
</dbReference>
<proteinExistence type="predicted"/>
<dbReference type="GO" id="GO:0003924">
    <property type="term" value="F:GTPase activity"/>
    <property type="evidence" value="ECO:0007669"/>
    <property type="project" value="InterPro"/>
</dbReference>
<keyword evidence="1" id="KW-0547">Nucleotide-binding</keyword>